<evidence type="ECO:0000256" key="9">
    <source>
        <dbReference type="ARBA" id="ARBA00046435"/>
    </source>
</evidence>
<comment type="subcellular location">
    <subcellularLocation>
        <location evidence="1">Cytoplasm</location>
        <location evidence="1">Cytoskeleton</location>
        <location evidence="1">Flagellum axoneme</location>
    </subcellularLocation>
</comment>
<keyword evidence="7" id="KW-0206">Cytoskeleton</keyword>
<evidence type="ECO:0000256" key="1">
    <source>
        <dbReference type="ARBA" id="ARBA00004611"/>
    </source>
</evidence>
<evidence type="ECO:0000256" key="6">
    <source>
        <dbReference type="ARBA" id="ARBA00023069"/>
    </source>
</evidence>
<evidence type="ECO:0000256" key="10">
    <source>
        <dbReference type="SAM" id="Coils"/>
    </source>
</evidence>
<gene>
    <name evidence="12" type="ORF">OKIOD_LOCUS10035</name>
</gene>
<evidence type="ECO:0000256" key="3">
    <source>
        <dbReference type="ARBA" id="ARBA00022490"/>
    </source>
</evidence>
<keyword evidence="13" id="KW-1185">Reference proteome</keyword>
<comment type="similarity">
    <text evidence="2">Belongs to the RIB43A family.</text>
</comment>
<dbReference type="EMBL" id="OU015566">
    <property type="protein sequence ID" value="CAG5104471.1"/>
    <property type="molecule type" value="Genomic_DNA"/>
</dbReference>
<dbReference type="PANTHER" id="PTHR14517">
    <property type="entry name" value="RIB43A-RELATED"/>
    <property type="match status" value="1"/>
</dbReference>
<keyword evidence="6" id="KW-0969">Cilium</keyword>
<keyword evidence="5 10" id="KW-0175">Coiled coil</keyword>
<feature type="coiled-coil region" evidence="10">
    <location>
        <begin position="186"/>
        <end position="247"/>
    </location>
</feature>
<evidence type="ECO:0000256" key="4">
    <source>
        <dbReference type="ARBA" id="ARBA00022846"/>
    </source>
</evidence>
<feature type="region of interest" description="Disordered" evidence="11">
    <location>
        <begin position="109"/>
        <end position="129"/>
    </location>
</feature>
<sequence length="379" mass="45009">MEILSVVVDKKEAEAIERRRHREALRQERIFNVRERTMGVDTSALDLQSAERSRREKFEDERHQAYAKEMVRNDKLATLASLRHNQDLREMAKELNNFRFQNQRADTRREWDLNDPDAKLKDKPARTSDFDRSLGLSAAQVFDGEDLAAKSRQEVQKTQRNQWAEAQKIEKDFKTQVEEFEKHKFAQQQLENIASFQKMEEEAESQKAAERKALRDFNLQQAEERKQREAERAQQDLQDKLTEIKNNIFGDTLTENPAVAMSAFGSHRVITDRWKGMSPEQVEEIRRIREKQIEEKQTEQTMRKTMERQWDDERIRQAKTSTLMERSSARQRREQQKKLIEENRRLAKEQAAKLNHLDHEVYTNPPTAAYFNQFNTTSR</sequence>
<evidence type="ECO:0000256" key="5">
    <source>
        <dbReference type="ARBA" id="ARBA00023054"/>
    </source>
</evidence>
<keyword evidence="4" id="KW-0282">Flagellum</keyword>
<name>A0ABN7SME3_OIKDI</name>
<dbReference type="Proteomes" id="UP001158576">
    <property type="component" value="Chromosome 1"/>
</dbReference>
<comment type="subunit">
    <text evidence="9">Microtubule inner protein component of sperm flagellar doublet microtubules.</text>
</comment>
<evidence type="ECO:0000313" key="12">
    <source>
        <dbReference type="EMBL" id="CAG5104471.1"/>
    </source>
</evidence>
<organism evidence="12 13">
    <name type="scientific">Oikopleura dioica</name>
    <name type="common">Tunicate</name>
    <dbReference type="NCBI Taxonomy" id="34765"/>
    <lineage>
        <taxon>Eukaryota</taxon>
        <taxon>Metazoa</taxon>
        <taxon>Chordata</taxon>
        <taxon>Tunicata</taxon>
        <taxon>Appendicularia</taxon>
        <taxon>Copelata</taxon>
        <taxon>Oikopleuridae</taxon>
        <taxon>Oikopleura</taxon>
    </lineage>
</organism>
<proteinExistence type="inferred from homology"/>
<accession>A0ABN7SME3</accession>
<evidence type="ECO:0000313" key="13">
    <source>
        <dbReference type="Proteomes" id="UP001158576"/>
    </source>
</evidence>
<protein>
    <submittedName>
        <fullName evidence="12">Oidioi.mRNA.OKI2018_I69.chr1.g1270.t1.cds</fullName>
    </submittedName>
</protein>
<evidence type="ECO:0000256" key="7">
    <source>
        <dbReference type="ARBA" id="ARBA00023212"/>
    </source>
</evidence>
<evidence type="ECO:0000256" key="8">
    <source>
        <dbReference type="ARBA" id="ARBA00023273"/>
    </source>
</evidence>
<keyword evidence="8" id="KW-0966">Cell projection</keyword>
<dbReference type="Pfam" id="PF05914">
    <property type="entry name" value="RIB43A"/>
    <property type="match status" value="1"/>
</dbReference>
<evidence type="ECO:0000256" key="11">
    <source>
        <dbReference type="SAM" id="MobiDB-lite"/>
    </source>
</evidence>
<feature type="coiled-coil region" evidence="10">
    <location>
        <begin position="288"/>
        <end position="357"/>
    </location>
</feature>
<dbReference type="InterPro" id="IPR008805">
    <property type="entry name" value="RIB43A"/>
</dbReference>
<reference evidence="12 13" key="1">
    <citation type="submission" date="2021-04" db="EMBL/GenBank/DDBJ databases">
        <authorList>
            <person name="Bliznina A."/>
        </authorList>
    </citation>
    <scope>NUCLEOTIDE SEQUENCE [LARGE SCALE GENOMIC DNA]</scope>
</reference>
<evidence type="ECO:0000256" key="2">
    <source>
        <dbReference type="ARBA" id="ARBA00006875"/>
    </source>
</evidence>
<keyword evidence="3" id="KW-0963">Cytoplasm</keyword>
<dbReference type="PANTHER" id="PTHR14517:SF6">
    <property type="entry name" value="RE41410P"/>
    <property type="match status" value="1"/>
</dbReference>